<protein>
    <submittedName>
        <fullName evidence="2">Lipoyl-binding domain-containing protein</fullName>
    </submittedName>
</protein>
<evidence type="ECO:0000313" key="1">
    <source>
        <dbReference type="Proteomes" id="UP000887580"/>
    </source>
</evidence>
<name>A0AC35F9Y9_9BILA</name>
<dbReference type="Proteomes" id="UP000887580">
    <property type="component" value="Unplaced"/>
</dbReference>
<accession>A0AC35F9Y9</accession>
<proteinExistence type="predicted"/>
<sequence>MLSKIPKKMPLKSYHRAKFTPTLSAALALHSGTPLSRNFHSSTLISSLNNVGKPQQILSSRVPRFQKIQAYSSGSFPTHTKVNLPALSPTMESGTVVSWQKKEGDKLEEGDLLCEIETDKATMGFETPEEGYLAKILIAEGTKDVAIGKLLCIIVENKDDVEAFANFTGAEDIGKKEATLDDVLNALNALNAEATLDDVLNALNAGVKKSQYIKYVICMIWAATLMLLYRMRSSHVSVPEKEVQRPC</sequence>
<evidence type="ECO:0000313" key="2">
    <source>
        <dbReference type="WBParaSite" id="PS1159_v2.g15341.t1"/>
    </source>
</evidence>
<dbReference type="WBParaSite" id="PS1159_v2.g15341.t1">
    <property type="protein sequence ID" value="PS1159_v2.g15341.t1"/>
    <property type="gene ID" value="PS1159_v2.g15341"/>
</dbReference>
<organism evidence="1 2">
    <name type="scientific">Panagrolaimus sp. PS1159</name>
    <dbReference type="NCBI Taxonomy" id="55785"/>
    <lineage>
        <taxon>Eukaryota</taxon>
        <taxon>Metazoa</taxon>
        <taxon>Ecdysozoa</taxon>
        <taxon>Nematoda</taxon>
        <taxon>Chromadorea</taxon>
        <taxon>Rhabditida</taxon>
        <taxon>Tylenchina</taxon>
        <taxon>Panagrolaimomorpha</taxon>
        <taxon>Panagrolaimoidea</taxon>
        <taxon>Panagrolaimidae</taxon>
        <taxon>Panagrolaimus</taxon>
    </lineage>
</organism>
<reference evidence="2" key="1">
    <citation type="submission" date="2022-11" db="UniProtKB">
        <authorList>
            <consortium name="WormBaseParasite"/>
        </authorList>
    </citation>
    <scope>IDENTIFICATION</scope>
</reference>